<keyword evidence="2" id="KW-1185">Reference proteome</keyword>
<protein>
    <submittedName>
        <fullName evidence="1">Uncharacterized protein</fullName>
    </submittedName>
</protein>
<sequence>MPGSKSSNKNSGKPARQLLFSEALLQSKVLPPAPAVLPPTRHHVMVGSALESTMDRILQEISAVARRLEWLDSAMISWTADTKSRILGIEQRVTTIETQVASSQDRDQELLFLRSKMTDFEDRSQRDSV</sequence>
<name>A0AAV7NIC8_PLEWA</name>
<proteinExistence type="predicted"/>
<comment type="caution">
    <text evidence="1">The sequence shown here is derived from an EMBL/GenBank/DDBJ whole genome shotgun (WGS) entry which is preliminary data.</text>
</comment>
<gene>
    <name evidence="1" type="ORF">NDU88_003530</name>
</gene>
<evidence type="ECO:0000313" key="2">
    <source>
        <dbReference type="Proteomes" id="UP001066276"/>
    </source>
</evidence>
<organism evidence="1 2">
    <name type="scientific">Pleurodeles waltl</name>
    <name type="common">Iberian ribbed newt</name>
    <dbReference type="NCBI Taxonomy" id="8319"/>
    <lineage>
        <taxon>Eukaryota</taxon>
        <taxon>Metazoa</taxon>
        <taxon>Chordata</taxon>
        <taxon>Craniata</taxon>
        <taxon>Vertebrata</taxon>
        <taxon>Euteleostomi</taxon>
        <taxon>Amphibia</taxon>
        <taxon>Batrachia</taxon>
        <taxon>Caudata</taxon>
        <taxon>Salamandroidea</taxon>
        <taxon>Salamandridae</taxon>
        <taxon>Pleurodelinae</taxon>
        <taxon>Pleurodeles</taxon>
    </lineage>
</organism>
<dbReference type="Proteomes" id="UP001066276">
    <property type="component" value="Chromosome 8"/>
</dbReference>
<dbReference type="AlphaFoldDB" id="A0AAV7NIC8"/>
<evidence type="ECO:0000313" key="1">
    <source>
        <dbReference type="EMBL" id="KAJ1115304.1"/>
    </source>
</evidence>
<accession>A0AAV7NIC8</accession>
<dbReference type="EMBL" id="JANPWB010000012">
    <property type="protein sequence ID" value="KAJ1115304.1"/>
    <property type="molecule type" value="Genomic_DNA"/>
</dbReference>
<reference evidence="1" key="1">
    <citation type="journal article" date="2022" name="bioRxiv">
        <title>Sequencing and chromosome-scale assembly of the giantPleurodeles waltlgenome.</title>
        <authorList>
            <person name="Brown T."/>
            <person name="Elewa A."/>
            <person name="Iarovenko S."/>
            <person name="Subramanian E."/>
            <person name="Araus A.J."/>
            <person name="Petzold A."/>
            <person name="Susuki M."/>
            <person name="Suzuki K.-i.T."/>
            <person name="Hayashi T."/>
            <person name="Toyoda A."/>
            <person name="Oliveira C."/>
            <person name="Osipova E."/>
            <person name="Leigh N.D."/>
            <person name="Simon A."/>
            <person name="Yun M.H."/>
        </authorList>
    </citation>
    <scope>NUCLEOTIDE SEQUENCE</scope>
    <source>
        <strain evidence="1">20211129_DDA</strain>
        <tissue evidence="1">Liver</tissue>
    </source>
</reference>